<comment type="caution">
    <text evidence="2">The sequence shown here is derived from an EMBL/GenBank/DDBJ whole genome shotgun (WGS) entry which is preliminary data.</text>
</comment>
<name>A0A4R7W4P4_9PSEU</name>
<dbReference type="Gene3D" id="3.40.630.30">
    <property type="match status" value="1"/>
</dbReference>
<dbReference type="Proteomes" id="UP000294927">
    <property type="component" value="Unassembled WGS sequence"/>
</dbReference>
<dbReference type="InterPro" id="IPR016181">
    <property type="entry name" value="Acyl_CoA_acyltransferase"/>
</dbReference>
<dbReference type="EMBL" id="SOCP01000001">
    <property type="protein sequence ID" value="TDV57683.1"/>
    <property type="molecule type" value="Genomic_DNA"/>
</dbReference>
<evidence type="ECO:0000259" key="1">
    <source>
        <dbReference type="PROSITE" id="PS51186"/>
    </source>
</evidence>
<proteinExistence type="predicted"/>
<gene>
    <name evidence="2" type="ORF">CLV71_101556</name>
</gene>
<keyword evidence="3" id="KW-1185">Reference proteome</keyword>
<dbReference type="SUPFAM" id="SSF55729">
    <property type="entry name" value="Acyl-CoA N-acyltransferases (Nat)"/>
    <property type="match status" value="1"/>
</dbReference>
<reference evidence="2 3" key="1">
    <citation type="submission" date="2019-03" db="EMBL/GenBank/DDBJ databases">
        <title>Genomic Encyclopedia of Archaeal and Bacterial Type Strains, Phase II (KMG-II): from individual species to whole genera.</title>
        <authorList>
            <person name="Goeker M."/>
        </authorList>
    </citation>
    <scope>NUCLEOTIDE SEQUENCE [LARGE SCALE GENOMIC DNA]</scope>
    <source>
        <strain evidence="2 3">DSM 45499</strain>
    </source>
</reference>
<sequence length="240" mass="24663">MVSSAVRRAQWALHRRAALACTAAAEAGVPGRFRVWEEAGLMAVLATDPALGFLSTVSGVGPETVAAAVELARGPVWDGVRPTVVTASGDLTGAGLARTNDRVLAVTELVGRPEPDPGVVGTEAFADVVLAGYEVDGVLAAFVRAEHRHPAVRRFVLVTAGTPIAAAGMTVHGDVAVFGGASTLRAHRGRGAQSRLLRHRLGVAADAGCVLAVATAAPDSVSARNLSGAGFRLHRMSAWR</sequence>
<evidence type="ECO:0000313" key="3">
    <source>
        <dbReference type="Proteomes" id="UP000294927"/>
    </source>
</evidence>
<dbReference type="OrthoDB" id="4942342at2"/>
<dbReference type="AlphaFoldDB" id="A0A4R7W4P4"/>
<evidence type="ECO:0000313" key="2">
    <source>
        <dbReference type="EMBL" id="TDV57683.1"/>
    </source>
</evidence>
<dbReference type="PROSITE" id="PS51186">
    <property type="entry name" value="GNAT"/>
    <property type="match status" value="1"/>
</dbReference>
<protein>
    <recommendedName>
        <fullName evidence="1">N-acetyltransferase domain-containing protein</fullName>
    </recommendedName>
</protein>
<dbReference type="InterPro" id="IPR000182">
    <property type="entry name" value="GNAT_dom"/>
</dbReference>
<organism evidence="2 3">
    <name type="scientific">Actinophytocola oryzae</name>
    <dbReference type="NCBI Taxonomy" id="502181"/>
    <lineage>
        <taxon>Bacteria</taxon>
        <taxon>Bacillati</taxon>
        <taxon>Actinomycetota</taxon>
        <taxon>Actinomycetes</taxon>
        <taxon>Pseudonocardiales</taxon>
        <taxon>Pseudonocardiaceae</taxon>
    </lineage>
</organism>
<feature type="domain" description="N-acetyltransferase" evidence="1">
    <location>
        <begin position="109"/>
        <end position="240"/>
    </location>
</feature>
<dbReference type="Pfam" id="PF00583">
    <property type="entry name" value="Acetyltransf_1"/>
    <property type="match status" value="1"/>
</dbReference>
<dbReference type="RefSeq" id="WP_133900918.1">
    <property type="nucleotide sequence ID" value="NZ_SOCP01000001.1"/>
</dbReference>
<accession>A0A4R7W4P4</accession>
<dbReference type="GO" id="GO:0016747">
    <property type="term" value="F:acyltransferase activity, transferring groups other than amino-acyl groups"/>
    <property type="evidence" value="ECO:0007669"/>
    <property type="project" value="InterPro"/>
</dbReference>